<keyword evidence="1" id="KW-1133">Transmembrane helix</keyword>
<dbReference type="Pfam" id="PF14317">
    <property type="entry name" value="YcxB"/>
    <property type="match status" value="1"/>
</dbReference>
<dbReference type="AlphaFoldDB" id="A0A3B0AC66"/>
<organism evidence="3 4">
    <name type="scientific">Micromonospora costi</name>
    <dbReference type="NCBI Taxonomy" id="1530042"/>
    <lineage>
        <taxon>Bacteria</taxon>
        <taxon>Bacillati</taxon>
        <taxon>Actinomycetota</taxon>
        <taxon>Actinomycetes</taxon>
        <taxon>Micromonosporales</taxon>
        <taxon>Micromonosporaceae</taxon>
        <taxon>Micromonospora</taxon>
    </lineage>
</organism>
<name>A0A3B0AC66_9ACTN</name>
<feature type="transmembrane region" description="Helical" evidence="1">
    <location>
        <begin position="27"/>
        <end position="45"/>
    </location>
</feature>
<proteinExistence type="predicted"/>
<comment type="caution">
    <text evidence="3">The sequence shown here is derived from an EMBL/GenBank/DDBJ whole genome shotgun (WGS) entry which is preliminary data.</text>
</comment>
<evidence type="ECO:0000313" key="3">
    <source>
        <dbReference type="EMBL" id="RKN57924.1"/>
    </source>
</evidence>
<protein>
    <submittedName>
        <fullName evidence="3">YcxB family protein</fullName>
    </submittedName>
</protein>
<keyword evidence="1" id="KW-0472">Membrane</keyword>
<feature type="transmembrane region" description="Helical" evidence="1">
    <location>
        <begin position="51"/>
        <end position="73"/>
    </location>
</feature>
<gene>
    <name evidence="3" type="ORF">D7193_04765</name>
</gene>
<evidence type="ECO:0000313" key="4">
    <source>
        <dbReference type="Proteomes" id="UP000279968"/>
    </source>
</evidence>
<dbReference type="EMBL" id="RBAN01000001">
    <property type="protein sequence ID" value="RKN57924.1"/>
    <property type="molecule type" value="Genomic_DNA"/>
</dbReference>
<feature type="domain" description="YcxB-like C-terminal" evidence="2">
    <location>
        <begin position="88"/>
        <end position="148"/>
    </location>
</feature>
<accession>A0A3B0AC66</accession>
<keyword evidence="1" id="KW-0812">Transmembrane</keyword>
<reference evidence="3 4" key="1">
    <citation type="journal article" date="2015" name="Int. J. Syst. Evol. Microbiol.">
        <title>Micromonospora costi sp. nov., isolated from a leaf of Costus speciosus.</title>
        <authorList>
            <person name="Thawai C."/>
        </authorList>
    </citation>
    <scope>NUCLEOTIDE SEQUENCE [LARGE SCALE GENOMIC DNA]</scope>
    <source>
        <strain evidence="3 4">CS1-12</strain>
    </source>
</reference>
<dbReference type="InterPro" id="IPR025588">
    <property type="entry name" value="YcxB-like_C"/>
</dbReference>
<keyword evidence="4" id="KW-1185">Reference proteome</keyword>
<evidence type="ECO:0000259" key="2">
    <source>
        <dbReference type="Pfam" id="PF14317"/>
    </source>
</evidence>
<sequence length="167" mass="18446">MIEFRTQPDRPLLTAAVRRTLRRSLRLLTFCGVILLVPAAVAVLSDDRVMAVVWLAAAVFFLVLPPLTVRSAVEMSWKLYRQEIGWRISGEGVAMASPLMDSLIRWEALEAVEPIPGQLLFKINRQQAIPMPVAGLAPSDRDTLLAFLRGRGLLTGDDQRTRAAIAG</sequence>
<evidence type="ECO:0000256" key="1">
    <source>
        <dbReference type="SAM" id="Phobius"/>
    </source>
</evidence>
<dbReference type="Proteomes" id="UP000279968">
    <property type="component" value="Unassembled WGS sequence"/>
</dbReference>